<dbReference type="PANTHER" id="PTHR42873">
    <property type="entry name" value="RIBOSOMAL RNA LARGE SUBUNIT METHYLTRANSFERASE"/>
    <property type="match status" value="1"/>
</dbReference>
<dbReference type="AlphaFoldDB" id="A0A150WHB0"/>
<dbReference type="InterPro" id="IPR029063">
    <property type="entry name" value="SAM-dependent_MTases_sf"/>
</dbReference>
<dbReference type="InterPro" id="IPR036974">
    <property type="entry name" value="PUA_sf"/>
</dbReference>
<dbReference type="Pfam" id="PF10672">
    <property type="entry name" value="Methyltrans_SAM"/>
    <property type="match status" value="1"/>
</dbReference>
<dbReference type="PANTHER" id="PTHR42873:SF1">
    <property type="entry name" value="S-ADENOSYLMETHIONINE-DEPENDENT METHYLTRANSFERASE DOMAIN-CONTAINING PROTEIN"/>
    <property type="match status" value="1"/>
</dbReference>
<proteinExistence type="predicted"/>
<keyword evidence="2 5" id="KW-0808">Transferase</keyword>
<evidence type="ECO:0000256" key="2">
    <source>
        <dbReference type="ARBA" id="ARBA00022679"/>
    </source>
</evidence>
<dbReference type="CDD" id="cd11572">
    <property type="entry name" value="RlmI_M_like"/>
    <property type="match status" value="1"/>
</dbReference>
<dbReference type="GO" id="GO:0008168">
    <property type="term" value="F:methyltransferase activity"/>
    <property type="evidence" value="ECO:0007669"/>
    <property type="project" value="UniProtKB-KW"/>
</dbReference>
<dbReference type="GO" id="GO:0032259">
    <property type="term" value="P:methylation"/>
    <property type="evidence" value="ECO:0007669"/>
    <property type="project" value="UniProtKB-KW"/>
</dbReference>
<sequence>MNPAAVIFEEPVHTLELKRDVTKHLKQGHRWIFANCFDEGRSVKSGIHLLSYKGETLALGIWQNDTQLRFRVLVLADEPIFRKNNIKRTLELYFESQWRKAVEIRRTFDLAVTNSFRLINGEGDGLPGLIVDVYNDTAVIKHDHAIMERTWHAPAIAEKIQAAFPAVKCVYLKRRNDADEKGTNIVGTLRPEVQFLENGVLFASNIRDAAKTGFFLDQRDNRKMIQHFAKDKTVLNLFSYTGGFSIFAAKGGAKEVTSVDIAKVAIQAVERNFEINGLKTVHHDVATDAFAYLEQLNTEKKKYDLVITDPPSFAPNEKSVEQAKAAYAKVFSNSIKLVNNEGLFAASSCSSHISTKEFMEICQEAFSRARKKGTLVYMGGQPVDHPYPLAMEELRYLKFALFRLD</sequence>
<evidence type="ECO:0000259" key="4">
    <source>
        <dbReference type="Pfam" id="PF10672"/>
    </source>
</evidence>
<dbReference type="RefSeq" id="WP_061836410.1">
    <property type="nucleotide sequence ID" value="NZ_LUKE01000005.1"/>
</dbReference>
<reference evidence="5 6" key="1">
    <citation type="submission" date="2016-03" db="EMBL/GenBank/DDBJ databases">
        <authorList>
            <person name="Ploux O."/>
        </authorList>
    </citation>
    <scope>NUCLEOTIDE SEQUENCE [LARGE SCALE GENOMIC DNA]</scope>
    <source>
        <strain evidence="5 6">R0</strain>
    </source>
</reference>
<dbReference type="Gene3D" id="2.30.130.10">
    <property type="entry name" value="PUA domain"/>
    <property type="match status" value="1"/>
</dbReference>
<comment type="caution">
    <text evidence="5">The sequence shown here is derived from an EMBL/GenBank/DDBJ whole genome shotgun (WGS) entry which is preliminary data.</text>
</comment>
<dbReference type="SUPFAM" id="SSF53335">
    <property type="entry name" value="S-adenosyl-L-methionine-dependent methyltransferases"/>
    <property type="match status" value="1"/>
</dbReference>
<dbReference type="Gene3D" id="3.40.50.150">
    <property type="entry name" value="Vaccinia Virus protein VP39"/>
    <property type="match status" value="1"/>
</dbReference>
<dbReference type="InterPro" id="IPR019614">
    <property type="entry name" value="SAM-dep_methyl-trfase"/>
</dbReference>
<keyword evidence="1 5" id="KW-0489">Methyltransferase</keyword>
<protein>
    <submittedName>
        <fullName evidence="5">Methyltransferase</fullName>
    </submittedName>
</protein>
<dbReference type="Gene3D" id="3.30.750.80">
    <property type="entry name" value="RNA methyltransferase domain (HRMD) like"/>
    <property type="match status" value="1"/>
</dbReference>
<dbReference type="GO" id="GO:0003723">
    <property type="term" value="F:RNA binding"/>
    <property type="evidence" value="ECO:0007669"/>
    <property type="project" value="InterPro"/>
</dbReference>
<keyword evidence="3" id="KW-0949">S-adenosyl-L-methionine</keyword>
<organism evidence="5 6">
    <name type="scientific">Bdellovibrio bacteriovorus</name>
    <dbReference type="NCBI Taxonomy" id="959"/>
    <lineage>
        <taxon>Bacteria</taxon>
        <taxon>Pseudomonadati</taxon>
        <taxon>Bdellovibrionota</taxon>
        <taxon>Bdellovibrionia</taxon>
        <taxon>Bdellovibrionales</taxon>
        <taxon>Pseudobdellovibrionaceae</taxon>
        <taxon>Bdellovibrio</taxon>
    </lineage>
</organism>
<evidence type="ECO:0000313" key="5">
    <source>
        <dbReference type="EMBL" id="KYG62449.1"/>
    </source>
</evidence>
<name>A0A150WHB0_BDEBC</name>
<dbReference type="OrthoDB" id="5296825at2"/>
<evidence type="ECO:0000313" key="6">
    <source>
        <dbReference type="Proteomes" id="UP000075320"/>
    </source>
</evidence>
<dbReference type="EMBL" id="LUKE01000005">
    <property type="protein sequence ID" value="KYG62449.1"/>
    <property type="molecule type" value="Genomic_DNA"/>
</dbReference>
<keyword evidence="6" id="KW-1185">Reference proteome</keyword>
<evidence type="ECO:0000256" key="3">
    <source>
        <dbReference type="ARBA" id="ARBA00022691"/>
    </source>
</evidence>
<feature type="domain" description="S-adenosylmethionine-dependent methyltransferase" evidence="4">
    <location>
        <begin position="169"/>
        <end position="320"/>
    </location>
</feature>
<dbReference type="Proteomes" id="UP000075320">
    <property type="component" value="Unassembled WGS sequence"/>
</dbReference>
<gene>
    <name evidence="5" type="ORF">AZI86_16585</name>
</gene>
<dbReference type="CDD" id="cd02440">
    <property type="entry name" value="AdoMet_MTases"/>
    <property type="match status" value="1"/>
</dbReference>
<accession>A0A150WHB0</accession>
<evidence type="ECO:0000256" key="1">
    <source>
        <dbReference type="ARBA" id="ARBA00022603"/>
    </source>
</evidence>